<evidence type="ECO:0000313" key="2">
    <source>
        <dbReference type="EMBL" id="GAA4462242.1"/>
    </source>
</evidence>
<name>A0ABP8NAW1_9BACT</name>
<keyword evidence="3" id="KW-1185">Reference proteome</keyword>
<dbReference type="Proteomes" id="UP001501175">
    <property type="component" value="Unassembled WGS sequence"/>
</dbReference>
<dbReference type="PROSITE" id="PS51257">
    <property type="entry name" value="PROKAR_LIPOPROTEIN"/>
    <property type="match status" value="1"/>
</dbReference>
<dbReference type="Pfam" id="PF14344">
    <property type="entry name" value="DUF4397"/>
    <property type="match status" value="1"/>
</dbReference>
<organism evidence="2 3">
    <name type="scientific">Nibrella saemangeumensis</name>
    <dbReference type="NCBI Taxonomy" id="1084526"/>
    <lineage>
        <taxon>Bacteria</taxon>
        <taxon>Pseudomonadati</taxon>
        <taxon>Bacteroidota</taxon>
        <taxon>Cytophagia</taxon>
        <taxon>Cytophagales</taxon>
        <taxon>Spirosomataceae</taxon>
        <taxon>Nibrella</taxon>
    </lineage>
</organism>
<sequence>MNYLRIFCSVSLTAGILGLMACEKDDVAGLGEEKDKGKIIFVNAAPNSATVAAQAQREIAIFPFYNNVQFNLFPIKFPWSNGYKAFAPGTMTMRFDTAQSQANNPAGPAAKVAEVSFPIQADKYYSVYAIGTAQKVEIVVLDDNLALPAPGKAKVRLMNYSPDAGPIDIVISGGATLGTSLKFKDVKDFFEIEPGTYTIQLREAGTARVLASKSNVFIDRNSCYSIWARGFRTTPSPGNSVSGQGLDISYHANRWSVPL</sequence>
<gene>
    <name evidence="2" type="ORF">GCM10023189_38680</name>
</gene>
<proteinExistence type="predicted"/>
<reference evidence="3" key="1">
    <citation type="journal article" date="2019" name="Int. J. Syst. Evol. Microbiol.">
        <title>The Global Catalogue of Microorganisms (GCM) 10K type strain sequencing project: providing services to taxonomists for standard genome sequencing and annotation.</title>
        <authorList>
            <consortium name="The Broad Institute Genomics Platform"/>
            <consortium name="The Broad Institute Genome Sequencing Center for Infectious Disease"/>
            <person name="Wu L."/>
            <person name="Ma J."/>
        </authorList>
    </citation>
    <scope>NUCLEOTIDE SEQUENCE [LARGE SCALE GENOMIC DNA]</scope>
    <source>
        <strain evidence="3">JCM 17927</strain>
    </source>
</reference>
<feature type="domain" description="DUF4397" evidence="1">
    <location>
        <begin position="38"/>
        <end position="169"/>
    </location>
</feature>
<protein>
    <recommendedName>
        <fullName evidence="1">DUF4397 domain-containing protein</fullName>
    </recommendedName>
</protein>
<dbReference type="EMBL" id="BAABHD010000068">
    <property type="protein sequence ID" value="GAA4462242.1"/>
    <property type="molecule type" value="Genomic_DNA"/>
</dbReference>
<evidence type="ECO:0000259" key="1">
    <source>
        <dbReference type="Pfam" id="PF14344"/>
    </source>
</evidence>
<comment type="caution">
    <text evidence="2">The sequence shown here is derived from an EMBL/GenBank/DDBJ whole genome shotgun (WGS) entry which is preliminary data.</text>
</comment>
<dbReference type="InterPro" id="IPR025510">
    <property type="entry name" value="DUF4397"/>
</dbReference>
<dbReference type="RefSeq" id="WP_345246073.1">
    <property type="nucleotide sequence ID" value="NZ_BAABHD010000068.1"/>
</dbReference>
<accession>A0ABP8NAW1</accession>
<evidence type="ECO:0000313" key="3">
    <source>
        <dbReference type="Proteomes" id="UP001501175"/>
    </source>
</evidence>